<feature type="non-terminal residue" evidence="1">
    <location>
        <position position="1"/>
    </location>
</feature>
<keyword evidence="2" id="KW-1185">Reference proteome</keyword>
<organism evidence="1 2">
    <name type="scientific">Paspalum notatum var. saurae</name>
    <dbReference type="NCBI Taxonomy" id="547442"/>
    <lineage>
        <taxon>Eukaryota</taxon>
        <taxon>Viridiplantae</taxon>
        <taxon>Streptophyta</taxon>
        <taxon>Embryophyta</taxon>
        <taxon>Tracheophyta</taxon>
        <taxon>Spermatophyta</taxon>
        <taxon>Magnoliopsida</taxon>
        <taxon>Liliopsida</taxon>
        <taxon>Poales</taxon>
        <taxon>Poaceae</taxon>
        <taxon>PACMAD clade</taxon>
        <taxon>Panicoideae</taxon>
        <taxon>Andropogonodae</taxon>
        <taxon>Paspaleae</taxon>
        <taxon>Paspalinae</taxon>
        <taxon>Paspalum</taxon>
    </lineage>
</organism>
<sequence length="233" mass="25986">MRWFWLEKTEDDKPWASLPIQVPKVVWSFFSMAIYNEVGNGGHTLFWTDKWLHGQCIANLAPQLFRLVSKRKASRRTILQALTQNAWISDLQGALGVAALIEYLQLWGTLSQIVLDPEAADRHIWHFSPSGQYSTKSSYESFFQGLLHKVGLQSLCPKLVVASFGDWWRHTNEAVPGPTRQGLNSKHRNICVLDGVSPNLAGLVNQVLEELDLWSLAGASLSPSCPGSGVGFL</sequence>
<evidence type="ECO:0000313" key="2">
    <source>
        <dbReference type="Proteomes" id="UP001341281"/>
    </source>
</evidence>
<evidence type="ECO:0000313" key="1">
    <source>
        <dbReference type="EMBL" id="WVZ80205.1"/>
    </source>
</evidence>
<name>A0AAQ3TV63_PASNO</name>
<gene>
    <name evidence="1" type="ORF">U9M48_027698</name>
</gene>
<accession>A0AAQ3TV63</accession>
<proteinExistence type="predicted"/>
<protein>
    <recommendedName>
        <fullName evidence="3">Reverse transcriptase zinc-binding domain-containing protein</fullName>
    </recommendedName>
</protein>
<dbReference type="Proteomes" id="UP001341281">
    <property type="component" value="Chromosome 06"/>
</dbReference>
<reference evidence="1 2" key="1">
    <citation type="submission" date="2024-02" db="EMBL/GenBank/DDBJ databases">
        <title>High-quality chromosome-scale genome assembly of Pensacola bahiagrass (Paspalum notatum Flugge var. saurae).</title>
        <authorList>
            <person name="Vega J.M."/>
            <person name="Podio M."/>
            <person name="Orjuela J."/>
            <person name="Siena L.A."/>
            <person name="Pessino S.C."/>
            <person name="Combes M.C."/>
            <person name="Mariac C."/>
            <person name="Albertini E."/>
            <person name="Pupilli F."/>
            <person name="Ortiz J.P.A."/>
            <person name="Leblanc O."/>
        </authorList>
    </citation>
    <scope>NUCLEOTIDE SEQUENCE [LARGE SCALE GENOMIC DNA]</scope>
    <source>
        <strain evidence="1">R1</strain>
        <tissue evidence="1">Leaf</tissue>
    </source>
</reference>
<dbReference type="EMBL" id="CP144750">
    <property type="protein sequence ID" value="WVZ80205.1"/>
    <property type="molecule type" value="Genomic_DNA"/>
</dbReference>
<evidence type="ECO:0008006" key="3">
    <source>
        <dbReference type="Google" id="ProtNLM"/>
    </source>
</evidence>
<dbReference type="PANTHER" id="PTHR36617:SF17">
    <property type="entry name" value="OS01G0114800 PROTEIN"/>
    <property type="match status" value="1"/>
</dbReference>
<dbReference type="PANTHER" id="PTHR36617">
    <property type="entry name" value="PROTEIN, PUTATIVE-RELATED"/>
    <property type="match status" value="1"/>
</dbReference>
<dbReference type="AlphaFoldDB" id="A0AAQ3TV63"/>